<proteinExistence type="predicted"/>
<dbReference type="InterPro" id="IPR020841">
    <property type="entry name" value="PKS_Beta-ketoAc_synthase_dom"/>
</dbReference>
<dbReference type="PANTHER" id="PTHR43775:SF29">
    <property type="entry name" value="ASPERFURANONE POLYKETIDE SYNTHASE AFOG-RELATED"/>
    <property type="match status" value="1"/>
</dbReference>
<gene>
    <name evidence="4" type="ORF">THARTR1_02369</name>
</gene>
<dbReference type="EMBL" id="MTYI01000027">
    <property type="protein sequence ID" value="PNP57372.1"/>
    <property type="molecule type" value="Genomic_DNA"/>
</dbReference>
<dbReference type="PANTHER" id="PTHR43775">
    <property type="entry name" value="FATTY ACID SYNTHASE"/>
    <property type="match status" value="1"/>
</dbReference>
<dbReference type="InterPro" id="IPR016039">
    <property type="entry name" value="Thiolase-like"/>
</dbReference>
<keyword evidence="2" id="KW-0597">Phosphoprotein</keyword>
<evidence type="ECO:0000256" key="2">
    <source>
        <dbReference type="ARBA" id="ARBA00022553"/>
    </source>
</evidence>
<evidence type="ECO:0000313" key="4">
    <source>
        <dbReference type="EMBL" id="PNP57372.1"/>
    </source>
</evidence>
<comment type="caution">
    <text evidence="4">The sequence shown here is derived from an EMBL/GenBank/DDBJ whole genome shotgun (WGS) entry which is preliminary data.</text>
</comment>
<evidence type="ECO:0000256" key="1">
    <source>
        <dbReference type="ARBA" id="ARBA00022450"/>
    </source>
</evidence>
<evidence type="ECO:0000259" key="3">
    <source>
        <dbReference type="PROSITE" id="PS52004"/>
    </source>
</evidence>
<dbReference type="GO" id="GO:0004312">
    <property type="term" value="F:fatty acid synthase activity"/>
    <property type="evidence" value="ECO:0007669"/>
    <property type="project" value="TreeGrafter"/>
</dbReference>
<sequence length="133" mass="14599">MDATAILKQDASMPIGIVGMGGRFPGEATNPDKLWDMVSKGRSALSEVPKDRFNIEAFYHPSAERHGSMNVRGGNFLKEDIARFDAPFFSITAKEAHAMDPQQRLALELSYEGLENGEDSITTIARDGEVNPE</sequence>
<accession>A0A2K0UHV9</accession>
<reference evidence="4 5" key="1">
    <citation type="submission" date="2017-02" db="EMBL/GenBank/DDBJ databases">
        <title>Genomes of Trichoderma spp. with biocontrol activity.</title>
        <authorList>
            <person name="Gardiner D."/>
            <person name="Kazan K."/>
            <person name="Vos C."/>
            <person name="Harvey P."/>
        </authorList>
    </citation>
    <scope>NUCLEOTIDE SEQUENCE [LARGE SCALE GENOMIC DNA]</scope>
    <source>
        <strain evidence="4 5">Tr1</strain>
    </source>
</reference>
<dbReference type="Pfam" id="PF00109">
    <property type="entry name" value="ketoacyl-synt"/>
    <property type="match status" value="1"/>
</dbReference>
<organism evidence="4 5">
    <name type="scientific">Trichoderma harzianum</name>
    <name type="common">Hypocrea lixii</name>
    <dbReference type="NCBI Taxonomy" id="5544"/>
    <lineage>
        <taxon>Eukaryota</taxon>
        <taxon>Fungi</taxon>
        <taxon>Dikarya</taxon>
        <taxon>Ascomycota</taxon>
        <taxon>Pezizomycotina</taxon>
        <taxon>Sordariomycetes</taxon>
        <taxon>Hypocreomycetidae</taxon>
        <taxon>Hypocreales</taxon>
        <taxon>Hypocreaceae</taxon>
        <taxon>Trichoderma</taxon>
    </lineage>
</organism>
<dbReference type="OrthoDB" id="5397531at2759"/>
<dbReference type="GO" id="GO:0006633">
    <property type="term" value="P:fatty acid biosynthetic process"/>
    <property type="evidence" value="ECO:0007669"/>
    <property type="project" value="TreeGrafter"/>
</dbReference>
<evidence type="ECO:0000313" key="5">
    <source>
        <dbReference type="Proteomes" id="UP000236290"/>
    </source>
</evidence>
<dbReference type="PROSITE" id="PS52004">
    <property type="entry name" value="KS3_2"/>
    <property type="match status" value="1"/>
</dbReference>
<dbReference type="SMART" id="SM00825">
    <property type="entry name" value="PKS_KS"/>
    <property type="match status" value="1"/>
</dbReference>
<dbReference type="InterPro" id="IPR014030">
    <property type="entry name" value="Ketoacyl_synth_N"/>
</dbReference>
<dbReference type="Gene3D" id="3.40.47.10">
    <property type="match status" value="1"/>
</dbReference>
<dbReference type="GO" id="GO:0044550">
    <property type="term" value="P:secondary metabolite biosynthetic process"/>
    <property type="evidence" value="ECO:0007669"/>
    <property type="project" value="TreeGrafter"/>
</dbReference>
<name>A0A2K0UHV9_TRIHA</name>
<dbReference type="InterPro" id="IPR050091">
    <property type="entry name" value="PKS_NRPS_Biosynth_Enz"/>
</dbReference>
<dbReference type="Proteomes" id="UP000236290">
    <property type="component" value="Unassembled WGS sequence"/>
</dbReference>
<feature type="domain" description="Ketosynthase family 3 (KS3)" evidence="3">
    <location>
        <begin position="12"/>
        <end position="133"/>
    </location>
</feature>
<keyword evidence="1" id="KW-0596">Phosphopantetheine</keyword>
<dbReference type="AlphaFoldDB" id="A0A2K0UHV9"/>
<protein>
    <recommendedName>
        <fullName evidence="3">Ketosynthase family 3 (KS3) domain-containing protein</fullName>
    </recommendedName>
</protein>
<dbReference type="SUPFAM" id="SSF53901">
    <property type="entry name" value="Thiolase-like"/>
    <property type="match status" value="1"/>
</dbReference>